<reference evidence="1" key="1">
    <citation type="journal article" date="2012" name="Mol. Biol. Evol.">
        <title>Transcriptomic Evidence for the Expression of Horizontally Transferred Algal Nuclear Genes in the Photosynthetic Sea Slug, Elysia chlorotica.</title>
        <authorList>
            <person name="Pierce S.K."/>
            <person name="Fang X."/>
            <person name="Schwartz J.A."/>
            <person name="Jiang X."/>
            <person name="Zhao W."/>
            <person name="Curtis N.E."/>
            <person name="Kocot K.M."/>
            <person name="Yang B."/>
            <person name="Wang J."/>
        </authorList>
    </citation>
    <scope>NUCLEOTIDE SEQUENCE</scope>
</reference>
<sequence length="74" mass="8096">MNASLVKRVLAHSRVVPTGANEIIETGLVLAREAKRLAPWGIPALIAGTFEIETLKFSFLKVNHRRMGSLASCH</sequence>
<name>H6WBC0_VAULI</name>
<organism evidence="1">
    <name type="scientific">Vaucheria litorea</name>
    <name type="common">Yellow-green alga</name>
    <dbReference type="NCBI Taxonomy" id="109269"/>
    <lineage>
        <taxon>Eukaryota</taxon>
        <taxon>Sar</taxon>
        <taxon>Stramenopiles</taxon>
        <taxon>Ochrophyta</taxon>
        <taxon>PX clade</taxon>
        <taxon>Xanthophyceae</taxon>
        <taxon>Vaucheriales</taxon>
        <taxon>Vaucheriaceae</taxon>
        <taxon>Vaucheria</taxon>
    </lineage>
</organism>
<dbReference type="EMBL" id="JQ062439">
    <property type="protein sequence ID" value="AFA52608.1"/>
    <property type="molecule type" value="Genomic_DNA"/>
</dbReference>
<proteinExistence type="predicted"/>
<accession>H6WBC0</accession>
<evidence type="ECO:0000313" key="1">
    <source>
        <dbReference type="EMBL" id="AFA52608.1"/>
    </source>
</evidence>
<dbReference type="AlphaFoldDB" id="H6WBC0"/>
<protein>
    <submittedName>
        <fullName evidence="1">Uncharacterized protein</fullName>
    </submittedName>
</protein>